<protein>
    <submittedName>
        <fullName evidence="1">Uncharacterized protein</fullName>
    </submittedName>
</protein>
<dbReference type="RefSeq" id="WP_192748610.1">
    <property type="nucleotide sequence ID" value="NZ_BAABJL010000073.1"/>
</dbReference>
<keyword evidence="2" id="KW-1185">Reference proteome</keyword>
<reference evidence="1" key="1">
    <citation type="submission" date="2020-10" db="EMBL/GenBank/DDBJ databases">
        <title>Sequencing the genomes of 1000 actinobacteria strains.</title>
        <authorList>
            <person name="Klenk H.-P."/>
        </authorList>
    </citation>
    <scope>NUCLEOTIDE SEQUENCE</scope>
    <source>
        <strain evidence="1">DSM 45354</strain>
    </source>
</reference>
<accession>A0A927MPX3</accession>
<dbReference type="EMBL" id="JADBEM010000001">
    <property type="protein sequence ID" value="MBE1603914.1"/>
    <property type="molecule type" value="Genomic_DNA"/>
</dbReference>
<name>A0A927MPX3_9ACTN</name>
<comment type="caution">
    <text evidence="1">The sequence shown here is derived from an EMBL/GenBank/DDBJ whole genome shotgun (WGS) entry which is preliminary data.</text>
</comment>
<organism evidence="1 2">
    <name type="scientific">Actinopolymorpha pittospori</name>
    <dbReference type="NCBI Taxonomy" id="648752"/>
    <lineage>
        <taxon>Bacteria</taxon>
        <taxon>Bacillati</taxon>
        <taxon>Actinomycetota</taxon>
        <taxon>Actinomycetes</taxon>
        <taxon>Propionibacteriales</taxon>
        <taxon>Actinopolymorphaceae</taxon>
        <taxon>Actinopolymorpha</taxon>
    </lineage>
</organism>
<sequence length="66" mass="7440">MTDLNRLQMEEFRTARAKLTAEQVIAIRRRASTELRRALAAEFGVSRGTIARVVGGISYRHVILPD</sequence>
<gene>
    <name evidence="1" type="ORF">HEB94_000762</name>
</gene>
<evidence type="ECO:0000313" key="2">
    <source>
        <dbReference type="Proteomes" id="UP000638648"/>
    </source>
</evidence>
<proteinExistence type="predicted"/>
<evidence type="ECO:0000313" key="1">
    <source>
        <dbReference type="EMBL" id="MBE1603914.1"/>
    </source>
</evidence>
<dbReference type="Proteomes" id="UP000638648">
    <property type="component" value="Unassembled WGS sequence"/>
</dbReference>
<dbReference type="AlphaFoldDB" id="A0A927MPX3"/>